<evidence type="ECO:0000256" key="1">
    <source>
        <dbReference type="SAM" id="MobiDB-lite"/>
    </source>
</evidence>
<sequence length="593" mass="65615">MGTILSTLQTLGSSFFGWTSDPISTVRDKIRSELCIKGLRQRAQTWRVKGGSWTNEITHNLPGAEGPDVSHYITCPGDHEGSTCLGLWSRRLRQTTTPGLHCIFGGWVSWDGSTVVAVESTEDMTKLRQLWAEHIIGQQMEQQIDAQESSVEEETPAVTSVAQVHAMLDKVLAKSAASKDGKKSWGRGSGGSTGVDSNGTILKRDTRDRDTAFREDRLDLELGGIWERGDVDAWMPFFGWSALLSRDGRWRPGYHLNMLLANWTVVIDYGLTRPVYRERKLSWMRATELVWADPPLDIPVEYVRIARQDAATMARKELQRSRAVQAEEYKADDFATVGSRHVALQDRAGQAIAYHVVGEGLDTPRGIVASTAMCAPNDILDYERDVFAGETNNIARGLTSDQQVVDLAAWLLKALLWAFETKDYDLSDAIMGSVAIFVVMWRYNTAKLARYPAVSVRDSVPGAPPELEDVEEIVRVAAGDKSLTYGELYRRAEVHARALYAGCCCVTPPEGHDAANLLAKAMEEKGNSDAEHRVLVACVSLSNGAQGGDVRCDCGLDLLLYESFVWFLDPDKGIVSRVHYRSDITKLGNIVTE</sequence>
<keyword evidence="3" id="KW-1185">Reference proteome</keyword>
<gene>
    <name evidence="2" type="ORF">B0T14DRAFT_508089</name>
</gene>
<dbReference type="AlphaFoldDB" id="A0AA40CCP1"/>
<organism evidence="2 3">
    <name type="scientific">Immersiella caudata</name>
    <dbReference type="NCBI Taxonomy" id="314043"/>
    <lineage>
        <taxon>Eukaryota</taxon>
        <taxon>Fungi</taxon>
        <taxon>Dikarya</taxon>
        <taxon>Ascomycota</taxon>
        <taxon>Pezizomycotina</taxon>
        <taxon>Sordariomycetes</taxon>
        <taxon>Sordariomycetidae</taxon>
        <taxon>Sordariales</taxon>
        <taxon>Lasiosphaeriaceae</taxon>
        <taxon>Immersiella</taxon>
    </lineage>
</organism>
<protein>
    <submittedName>
        <fullName evidence="2">Uncharacterized protein</fullName>
    </submittedName>
</protein>
<dbReference type="Proteomes" id="UP001175000">
    <property type="component" value="Unassembled WGS sequence"/>
</dbReference>
<evidence type="ECO:0000313" key="3">
    <source>
        <dbReference type="Proteomes" id="UP001175000"/>
    </source>
</evidence>
<evidence type="ECO:0000313" key="2">
    <source>
        <dbReference type="EMBL" id="KAK0633951.1"/>
    </source>
</evidence>
<dbReference type="EMBL" id="JAULSU010000001">
    <property type="protein sequence ID" value="KAK0633951.1"/>
    <property type="molecule type" value="Genomic_DNA"/>
</dbReference>
<feature type="region of interest" description="Disordered" evidence="1">
    <location>
        <begin position="180"/>
        <end position="201"/>
    </location>
</feature>
<accession>A0AA40CCP1</accession>
<reference evidence="2" key="1">
    <citation type="submission" date="2023-06" db="EMBL/GenBank/DDBJ databases">
        <title>Genome-scale phylogeny and comparative genomics of the fungal order Sordariales.</title>
        <authorList>
            <consortium name="Lawrence Berkeley National Laboratory"/>
            <person name="Hensen N."/>
            <person name="Bonometti L."/>
            <person name="Westerberg I."/>
            <person name="Brannstrom I.O."/>
            <person name="Guillou S."/>
            <person name="Cros-Aarteil S."/>
            <person name="Calhoun S."/>
            <person name="Haridas S."/>
            <person name="Kuo A."/>
            <person name="Mondo S."/>
            <person name="Pangilinan J."/>
            <person name="Riley R."/>
            <person name="Labutti K."/>
            <person name="Andreopoulos B."/>
            <person name="Lipzen A."/>
            <person name="Chen C."/>
            <person name="Yanf M."/>
            <person name="Daum C."/>
            <person name="Ng V."/>
            <person name="Clum A."/>
            <person name="Steindorff A."/>
            <person name="Ohm R."/>
            <person name="Martin F."/>
            <person name="Silar P."/>
            <person name="Natvig D."/>
            <person name="Lalanne C."/>
            <person name="Gautier V."/>
            <person name="Ament-Velasquez S.L."/>
            <person name="Kruys A."/>
            <person name="Hutchinson M.I."/>
            <person name="Powell A.J."/>
            <person name="Barry K."/>
            <person name="Miller A.N."/>
            <person name="Grigoriev I.V."/>
            <person name="Debuchy R."/>
            <person name="Gladieux P."/>
            <person name="Thoren M.H."/>
            <person name="Johannesson H."/>
        </authorList>
    </citation>
    <scope>NUCLEOTIDE SEQUENCE</scope>
    <source>
        <strain evidence="2">CBS 606.72</strain>
    </source>
</reference>
<comment type="caution">
    <text evidence="2">The sequence shown here is derived from an EMBL/GenBank/DDBJ whole genome shotgun (WGS) entry which is preliminary data.</text>
</comment>
<name>A0AA40CCP1_9PEZI</name>
<proteinExistence type="predicted"/>